<comment type="caution">
    <text evidence="2">The sequence shown here is derived from an EMBL/GenBank/DDBJ whole genome shotgun (WGS) entry which is preliminary data.</text>
</comment>
<organism evidence="2 3">
    <name type="scientific">Penaeus vannamei</name>
    <name type="common">Whiteleg shrimp</name>
    <name type="synonym">Litopenaeus vannamei</name>
    <dbReference type="NCBI Taxonomy" id="6689"/>
    <lineage>
        <taxon>Eukaryota</taxon>
        <taxon>Metazoa</taxon>
        <taxon>Ecdysozoa</taxon>
        <taxon>Arthropoda</taxon>
        <taxon>Crustacea</taxon>
        <taxon>Multicrustacea</taxon>
        <taxon>Malacostraca</taxon>
        <taxon>Eumalacostraca</taxon>
        <taxon>Eucarida</taxon>
        <taxon>Decapoda</taxon>
        <taxon>Dendrobranchiata</taxon>
        <taxon>Penaeoidea</taxon>
        <taxon>Penaeidae</taxon>
        <taxon>Penaeus</taxon>
    </lineage>
</organism>
<feature type="region of interest" description="Disordered" evidence="1">
    <location>
        <begin position="1"/>
        <end position="41"/>
    </location>
</feature>
<dbReference type="EMBL" id="QCYY01001686">
    <property type="protein sequence ID" value="ROT76152.1"/>
    <property type="molecule type" value="Genomic_DNA"/>
</dbReference>
<protein>
    <submittedName>
        <fullName evidence="2">Uncharacterized protein</fullName>
    </submittedName>
</protein>
<feature type="compositionally biased region" description="Polar residues" evidence="1">
    <location>
        <begin position="77"/>
        <end position="97"/>
    </location>
</feature>
<dbReference type="Proteomes" id="UP000283509">
    <property type="component" value="Unassembled WGS sequence"/>
</dbReference>
<accession>A0A3R7MA20</accession>
<reference evidence="2 3" key="1">
    <citation type="submission" date="2018-04" db="EMBL/GenBank/DDBJ databases">
        <authorList>
            <person name="Zhang X."/>
            <person name="Yuan J."/>
            <person name="Li F."/>
            <person name="Xiang J."/>
        </authorList>
    </citation>
    <scope>NUCLEOTIDE SEQUENCE [LARGE SCALE GENOMIC DNA]</scope>
    <source>
        <tissue evidence="2">Muscle</tissue>
    </source>
</reference>
<feature type="region of interest" description="Disordered" evidence="1">
    <location>
        <begin position="61"/>
        <end position="97"/>
    </location>
</feature>
<evidence type="ECO:0000313" key="3">
    <source>
        <dbReference type="Proteomes" id="UP000283509"/>
    </source>
</evidence>
<keyword evidence="3" id="KW-1185">Reference proteome</keyword>
<reference evidence="2 3" key="2">
    <citation type="submission" date="2019-01" db="EMBL/GenBank/DDBJ databases">
        <title>The decoding of complex shrimp genome reveals the adaptation for benthos swimmer, frequently molting mechanism and breeding impact on genome.</title>
        <authorList>
            <person name="Sun Y."/>
            <person name="Gao Y."/>
            <person name="Yu Y."/>
        </authorList>
    </citation>
    <scope>NUCLEOTIDE SEQUENCE [LARGE SCALE GENOMIC DNA]</scope>
    <source>
        <tissue evidence="2">Muscle</tissue>
    </source>
</reference>
<evidence type="ECO:0000313" key="2">
    <source>
        <dbReference type="EMBL" id="ROT76152.1"/>
    </source>
</evidence>
<gene>
    <name evidence="2" type="ORF">C7M84_005220</name>
</gene>
<dbReference type="AlphaFoldDB" id="A0A3R7MA20"/>
<evidence type="ECO:0000256" key="1">
    <source>
        <dbReference type="SAM" id="MobiDB-lite"/>
    </source>
</evidence>
<sequence length="265" mass="27669">MWWRSFPSASSAPPTSPSSASSSSSSSSTSSPSSTTFSSPTATISTTITVASCNKDENLLGVDQSTSTRDGDPLQPGSITQNSVPGSASTQTNDGTVNGYSSYVITIDGISTVFSNPVRIAGSTVSTETGEQIPGTVEVITGDLITSGHKGTAGPPPYDLDTENRVSTSHHGYNLSQDNKTDKNQAIYSIAPEDKGPPNHSTFGHSGIQSHDGSNAEYITHTASQQELQQVVLVQHHPQPGMEGNLEHSIQVHNLSGKAPKSEEV</sequence>
<dbReference type="OrthoDB" id="10660463at2759"/>
<proteinExistence type="predicted"/>
<name>A0A3R7MA20_PENVA</name>